<accession>A0ABN2JXB0</accession>
<sequence>MSRNQFGFVVGFAVVALWAAAGFLVMVAAVFAGLIGLAVAMVLAGELDMGEWAHKLSIRQR</sequence>
<keyword evidence="1" id="KW-0812">Transmembrane</keyword>
<gene>
    <name evidence="2" type="ORF">GCM10009681_11360</name>
</gene>
<comment type="caution">
    <text evidence="2">The sequence shown here is derived from an EMBL/GenBank/DDBJ whole genome shotgun (WGS) entry which is preliminary data.</text>
</comment>
<evidence type="ECO:0000256" key="1">
    <source>
        <dbReference type="SAM" id="Phobius"/>
    </source>
</evidence>
<evidence type="ECO:0000313" key="2">
    <source>
        <dbReference type="EMBL" id="GAA1742316.1"/>
    </source>
</evidence>
<protein>
    <recommendedName>
        <fullName evidence="4">NADH dehydrogenase subunit 6</fullName>
    </recommendedName>
</protein>
<dbReference type="EMBL" id="BAAALS010000004">
    <property type="protein sequence ID" value="GAA1742316.1"/>
    <property type="molecule type" value="Genomic_DNA"/>
</dbReference>
<evidence type="ECO:0000313" key="3">
    <source>
        <dbReference type="Proteomes" id="UP001500655"/>
    </source>
</evidence>
<keyword evidence="1" id="KW-0472">Membrane</keyword>
<keyword evidence="3" id="KW-1185">Reference proteome</keyword>
<feature type="transmembrane region" description="Helical" evidence="1">
    <location>
        <begin position="6"/>
        <end position="39"/>
    </location>
</feature>
<keyword evidence="1" id="KW-1133">Transmembrane helix</keyword>
<organism evidence="2 3">
    <name type="scientific">Luedemannella helvata</name>
    <dbReference type="NCBI Taxonomy" id="349315"/>
    <lineage>
        <taxon>Bacteria</taxon>
        <taxon>Bacillati</taxon>
        <taxon>Actinomycetota</taxon>
        <taxon>Actinomycetes</taxon>
        <taxon>Micromonosporales</taxon>
        <taxon>Micromonosporaceae</taxon>
        <taxon>Luedemannella</taxon>
    </lineage>
</organism>
<dbReference type="Proteomes" id="UP001500655">
    <property type="component" value="Unassembled WGS sequence"/>
</dbReference>
<dbReference type="RefSeq" id="WP_344077581.1">
    <property type="nucleotide sequence ID" value="NZ_BAAALS010000004.1"/>
</dbReference>
<reference evidence="2 3" key="1">
    <citation type="journal article" date="2019" name="Int. J. Syst. Evol. Microbiol.">
        <title>The Global Catalogue of Microorganisms (GCM) 10K type strain sequencing project: providing services to taxonomists for standard genome sequencing and annotation.</title>
        <authorList>
            <consortium name="The Broad Institute Genomics Platform"/>
            <consortium name="The Broad Institute Genome Sequencing Center for Infectious Disease"/>
            <person name="Wu L."/>
            <person name="Ma J."/>
        </authorList>
    </citation>
    <scope>NUCLEOTIDE SEQUENCE [LARGE SCALE GENOMIC DNA]</scope>
    <source>
        <strain evidence="2 3">JCM 13249</strain>
    </source>
</reference>
<proteinExistence type="predicted"/>
<evidence type="ECO:0008006" key="4">
    <source>
        <dbReference type="Google" id="ProtNLM"/>
    </source>
</evidence>
<name>A0ABN2JXB0_9ACTN</name>